<dbReference type="SUPFAM" id="SSF55874">
    <property type="entry name" value="ATPase domain of HSP90 chaperone/DNA topoisomerase II/histidine kinase"/>
    <property type="match status" value="1"/>
</dbReference>
<dbReference type="Gene3D" id="1.10.287.130">
    <property type="match status" value="1"/>
</dbReference>
<dbReference type="PROSITE" id="PS50109">
    <property type="entry name" value="HIS_KIN"/>
    <property type="match status" value="1"/>
</dbReference>
<dbReference type="SUPFAM" id="SSF47384">
    <property type="entry name" value="Homodimeric domain of signal transducing histidine kinase"/>
    <property type="match status" value="1"/>
</dbReference>
<evidence type="ECO:0000256" key="1">
    <source>
        <dbReference type="ARBA" id="ARBA00000085"/>
    </source>
</evidence>
<keyword evidence="3" id="KW-0808">Transferase</keyword>
<dbReference type="Pfam" id="PF00512">
    <property type="entry name" value="HisKA"/>
    <property type="match status" value="1"/>
</dbReference>
<dbReference type="GO" id="GO:0000155">
    <property type="term" value="F:phosphorelay sensor kinase activity"/>
    <property type="evidence" value="ECO:0007669"/>
    <property type="project" value="InterPro"/>
</dbReference>
<proteinExistence type="predicted"/>
<evidence type="ECO:0000256" key="5">
    <source>
        <dbReference type="SAM" id="Coils"/>
    </source>
</evidence>
<evidence type="ECO:0000313" key="7">
    <source>
        <dbReference type="EMBL" id="CAB4542403.1"/>
    </source>
</evidence>
<feature type="domain" description="Histidine kinase" evidence="6">
    <location>
        <begin position="75"/>
        <end position="309"/>
    </location>
</feature>
<dbReference type="CDD" id="cd00082">
    <property type="entry name" value="HisKA"/>
    <property type="match status" value="1"/>
</dbReference>
<dbReference type="PANTHER" id="PTHR43047:SF72">
    <property type="entry name" value="OSMOSENSING HISTIDINE PROTEIN KINASE SLN1"/>
    <property type="match status" value="1"/>
</dbReference>
<dbReference type="EC" id="2.7.13.3" evidence="2"/>
<reference evidence="9" key="1">
    <citation type="submission" date="2020-05" db="EMBL/GenBank/DDBJ databases">
        <authorList>
            <person name="Chiriac C."/>
            <person name="Salcher M."/>
            <person name="Ghai R."/>
            <person name="Kavagutti S V."/>
        </authorList>
    </citation>
    <scope>NUCLEOTIDE SEQUENCE</scope>
</reference>
<gene>
    <name evidence="7" type="ORF">UFOPK1358_01101</name>
    <name evidence="8" type="ORF">UFOPK2766_00499</name>
    <name evidence="9" type="ORF">UFOPK3519_00504</name>
</gene>
<evidence type="ECO:0000313" key="8">
    <source>
        <dbReference type="EMBL" id="CAB4733747.1"/>
    </source>
</evidence>
<keyword evidence="4" id="KW-0418">Kinase</keyword>
<dbReference type="Gene3D" id="3.30.565.10">
    <property type="entry name" value="Histidine kinase-like ATPase, C-terminal domain"/>
    <property type="match status" value="1"/>
</dbReference>
<dbReference type="GO" id="GO:0005886">
    <property type="term" value="C:plasma membrane"/>
    <property type="evidence" value="ECO:0007669"/>
    <property type="project" value="TreeGrafter"/>
</dbReference>
<dbReference type="GO" id="GO:0009927">
    <property type="term" value="F:histidine phosphotransfer kinase activity"/>
    <property type="evidence" value="ECO:0007669"/>
    <property type="project" value="TreeGrafter"/>
</dbReference>
<dbReference type="InterPro" id="IPR036097">
    <property type="entry name" value="HisK_dim/P_sf"/>
</dbReference>
<evidence type="ECO:0000259" key="6">
    <source>
        <dbReference type="PROSITE" id="PS50109"/>
    </source>
</evidence>
<feature type="coiled-coil region" evidence="5">
    <location>
        <begin position="2"/>
        <end position="36"/>
    </location>
</feature>
<comment type="catalytic activity">
    <reaction evidence="1">
        <text>ATP + protein L-histidine = ADP + protein N-phospho-L-histidine.</text>
        <dbReference type="EC" id="2.7.13.3"/>
    </reaction>
</comment>
<dbReference type="EMBL" id="CAFBMG010000026">
    <property type="protein sequence ID" value="CAB4894664.1"/>
    <property type="molecule type" value="Genomic_DNA"/>
</dbReference>
<dbReference type="InterPro" id="IPR005467">
    <property type="entry name" value="His_kinase_dom"/>
</dbReference>
<dbReference type="PANTHER" id="PTHR43047">
    <property type="entry name" value="TWO-COMPONENT HISTIDINE PROTEIN KINASE"/>
    <property type="match status" value="1"/>
</dbReference>
<dbReference type="EMBL" id="CAEZSF010000102">
    <property type="protein sequence ID" value="CAB4542403.1"/>
    <property type="molecule type" value="Genomic_DNA"/>
</dbReference>
<name>A0A6J7FM11_9ZZZZ</name>
<dbReference type="InterPro" id="IPR036890">
    <property type="entry name" value="HATPase_C_sf"/>
</dbReference>
<evidence type="ECO:0000313" key="9">
    <source>
        <dbReference type="EMBL" id="CAB4894664.1"/>
    </source>
</evidence>
<accession>A0A6J7FM11</accession>
<dbReference type="EMBL" id="CAEZYU010000015">
    <property type="protein sequence ID" value="CAB4733747.1"/>
    <property type="molecule type" value="Genomic_DNA"/>
</dbReference>
<evidence type="ECO:0000256" key="4">
    <source>
        <dbReference type="ARBA" id="ARBA00022777"/>
    </source>
</evidence>
<evidence type="ECO:0000256" key="2">
    <source>
        <dbReference type="ARBA" id="ARBA00012438"/>
    </source>
</evidence>
<keyword evidence="5" id="KW-0175">Coiled coil</keyword>
<organism evidence="9">
    <name type="scientific">freshwater metagenome</name>
    <dbReference type="NCBI Taxonomy" id="449393"/>
    <lineage>
        <taxon>unclassified sequences</taxon>
        <taxon>metagenomes</taxon>
        <taxon>ecological metagenomes</taxon>
    </lineage>
</organism>
<evidence type="ECO:0000256" key="3">
    <source>
        <dbReference type="ARBA" id="ARBA00022679"/>
    </source>
</evidence>
<protein>
    <recommendedName>
        <fullName evidence="2">histidine kinase</fullName>
        <ecNumber evidence="2">2.7.13.3</ecNumber>
    </recommendedName>
</protein>
<sequence>MVDKATSRIILLERRAERERQRRQAAERAAERGLRRLYEVNQDLDQLVDERTAEALASLQATEAALASRFEVLRMITHEILTPLHQIEGMLELVDTSPLQEVDQRRFAASTVAAERCVQLVRDVIDLVAIETGALSESVQATRPLDLLDEAIAAWRSQAAQQGCILVLEAEFDRSLEVPLDGVRTSRILSELLASSVQLASKRILVTAKIARTAAELTAEMEAAGSVEDLVASVSYELLVAVSHDGETTSLELPTMDLLLDGESESETTIGPAVGMLLATRLAEALGGSVELLRSDAGGFERVLRLPVA</sequence>
<dbReference type="InterPro" id="IPR003661">
    <property type="entry name" value="HisK_dim/P_dom"/>
</dbReference>
<dbReference type="SMART" id="SM00388">
    <property type="entry name" value="HisKA"/>
    <property type="match status" value="1"/>
</dbReference>
<dbReference type="AlphaFoldDB" id="A0A6J7FM11"/>